<gene>
    <name evidence="1" type="ORF">DVH24_036369</name>
</gene>
<accession>A0A498IEL7</accession>
<protein>
    <submittedName>
        <fullName evidence="1">Uncharacterized protein</fullName>
    </submittedName>
</protein>
<keyword evidence="2" id="KW-1185">Reference proteome</keyword>
<name>A0A498IEL7_MALDO</name>
<evidence type="ECO:0000313" key="2">
    <source>
        <dbReference type="Proteomes" id="UP000290289"/>
    </source>
</evidence>
<organism evidence="1 2">
    <name type="scientific">Malus domestica</name>
    <name type="common">Apple</name>
    <name type="synonym">Pyrus malus</name>
    <dbReference type="NCBI Taxonomy" id="3750"/>
    <lineage>
        <taxon>Eukaryota</taxon>
        <taxon>Viridiplantae</taxon>
        <taxon>Streptophyta</taxon>
        <taxon>Embryophyta</taxon>
        <taxon>Tracheophyta</taxon>
        <taxon>Spermatophyta</taxon>
        <taxon>Magnoliopsida</taxon>
        <taxon>eudicotyledons</taxon>
        <taxon>Gunneridae</taxon>
        <taxon>Pentapetalae</taxon>
        <taxon>rosids</taxon>
        <taxon>fabids</taxon>
        <taxon>Rosales</taxon>
        <taxon>Rosaceae</taxon>
        <taxon>Amygdaloideae</taxon>
        <taxon>Maleae</taxon>
        <taxon>Malus</taxon>
    </lineage>
</organism>
<evidence type="ECO:0000313" key="1">
    <source>
        <dbReference type="EMBL" id="RXH82028.1"/>
    </source>
</evidence>
<dbReference type="EMBL" id="RDQH01000338">
    <property type="protein sequence ID" value="RXH82028.1"/>
    <property type="molecule type" value="Genomic_DNA"/>
</dbReference>
<dbReference type="Proteomes" id="UP000290289">
    <property type="component" value="Chromosome 12"/>
</dbReference>
<comment type="caution">
    <text evidence="1">The sequence shown here is derived from an EMBL/GenBank/DDBJ whole genome shotgun (WGS) entry which is preliminary data.</text>
</comment>
<dbReference type="AlphaFoldDB" id="A0A498IEL7"/>
<reference evidence="1 2" key="1">
    <citation type="submission" date="2018-10" db="EMBL/GenBank/DDBJ databases">
        <title>A high-quality apple genome assembly.</title>
        <authorList>
            <person name="Hu J."/>
        </authorList>
    </citation>
    <scope>NUCLEOTIDE SEQUENCE [LARGE SCALE GENOMIC DNA]</scope>
    <source>
        <strain evidence="2">cv. HFTH1</strain>
        <tissue evidence="1">Young leaf</tissue>
    </source>
</reference>
<sequence>MKPGKNIEPIASGSSLGLWFTVEPLPKGRRVKTRRRRTKKPSVIKKANRGTRHGCMPCFCQKISGDASSGFGVPCFCQKISGDASSGFGA</sequence>
<proteinExistence type="predicted"/>